<dbReference type="InterPro" id="IPR015856">
    <property type="entry name" value="ABC_transpr_CbiO/EcfA_su"/>
</dbReference>
<dbReference type="SMART" id="SM00382">
    <property type="entry name" value="AAA"/>
    <property type="match status" value="2"/>
</dbReference>
<dbReference type="InterPro" id="IPR003439">
    <property type="entry name" value="ABC_transporter-like_ATP-bd"/>
</dbReference>
<evidence type="ECO:0000256" key="4">
    <source>
        <dbReference type="ARBA" id="ARBA00022475"/>
    </source>
</evidence>
<keyword evidence="8" id="KW-0472">Membrane</keyword>
<evidence type="ECO:0000313" key="12">
    <source>
        <dbReference type="Proteomes" id="UP000187651"/>
    </source>
</evidence>
<keyword evidence="6 11" id="KW-0067">ATP-binding</keyword>
<dbReference type="GO" id="GO:0005524">
    <property type="term" value="F:ATP binding"/>
    <property type="evidence" value="ECO:0007669"/>
    <property type="project" value="UniProtKB-KW"/>
</dbReference>
<evidence type="ECO:0000256" key="5">
    <source>
        <dbReference type="ARBA" id="ARBA00022741"/>
    </source>
</evidence>
<dbReference type="PANTHER" id="PTHR43553:SF27">
    <property type="entry name" value="ENERGY-COUPLING FACTOR TRANSPORTER ATP-BINDING PROTEIN ECFA2"/>
    <property type="match status" value="1"/>
</dbReference>
<reference evidence="12" key="1">
    <citation type="submission" date="2016-10" db="EMBL/GenBank/DDBJ databases">
        <authorList>
            <person name="Varghese N."/>
            <person name="Submissions S."/>
        </authorList>
    </citation>
    <scope>NUCLEOTIDE SEQUENCE [LARGE SCALE GENOMIC DNA]</scope>
    <source>
        <strain evidence="12">M83</strain>
    </source>
</reference>
<feature type="domain" description="ABC transporter" evidence="10">
    <location>
        <begin position="19"/>
        <end position="257"/>
    </location>
</feature>
<sequence length="587" mass="65932">MTDNFNTEINRNNNENNIIEFKNFSFSYSGSDRLALEDINLKVFEGTINLVIGKSGSGKTSLLKMLKTSLMPAGKYSGTVSFKGQEISQMDQRSQTENIGFVSQNPDNQIVTDTVWHELAFGLENLGLDNSSIRSRVAEMAEYFGISSWYEKKTNTLSGGQKQLVNLASVMVTRPKVLLLDEPTAQLDPVASKRFLDQIVSLNRDLGTSIIMIEHNLENVFEWADTVFALDASKLIYAGNKDGLITRLNELNSELKMSLPKPVLVYEKLSGKTDKITIPQVRRWINNEFVDMPDNIRKNVEKFLEDSEAEADNTLKNTENKADKKADKKCPIISIKNLSFSYKDSNKDVISNLNLDINEGEITAILGGNAAGKSTLLKLITKVYKAKSGKIKYMKDKRLIALPQNPLTIFTEVSLEEELAEVIMSNPALYKGLSLEEKKQIVEDSLKSMGLLFARKMHPYDLSGGEAQKLALAKVLLMKPDILLLDEPTKGLDVFFKEELAKRLEGLVKSEKMTILLVTHDLEWAANHANSCALLFDKNIASRDKVRKFFSGNMFFTTSVNRIMSDLFKNCIKLSDVDKINNLSKDW</sequence>
<proteinExistence type="inferred from homology"/>
<dbReference type="GO" id="GO:0042626">
    <property type="term" value="F:ATPase-coupled transmembrane transporter activity"/>
    <property type="evidence" value="ECO:0007669"/>
    <property type="project" value="TreeGrafter"/>
</dbReference>
<dbReference type="PROSITE" id="PS00211">
    <property type="entry name" value="ABC_TRANSPORTER_1"/>
    <property type="match status" value="2"/>
</dbReference>
<dbReference type="CDD" id="cd03225">
    <property type="entry name" value="ABC_cobalt_CbiO_domain1"/>
    <property type="match status" value="2"/>
</dbReference>
<dbReference type="GO" id="GO:0016887">
    <property type="term" value="F:ATP hydrolysis activity"/>
    <property type="evidence" value="ECO:0007669"/>
    <property type="project" value="InterPro"/>
</dbReference>
<dbReference type="AlphaFoldDB" id="A0A1G9YPR5"/>
<evidence type="ECO:0000259" key="10">
    <source>
        <dbReference type="PROSITE" id="PS50893"/>
    </source>
</evidence>
<dbReference type="PROSITE" id="PS50893">
    <property type="entry name" value="ABC_TRANSPORTER_2"/>
    <property type="match status" value="2"/>
</dbReference>
<dbReference type="EMBL" id="FNHZ01000006">
    <property type="protein sequence ID" value="SDN10977.1"/>
    <property type="molecule type" value="Genomic_DNA"/>
</dbReference>
<dbReference type="Pfam" id="PF00005">
    <property type="entry name" value="ABC_tran"/>
    <property type="match status" value="2"/>
</dbReference>
<keyword evidence="7" id="KW-1278">Translocase</keyword>
<keyword evidence="12" id="KW-1185">Reference proteome</keyword>
<evidence type="ECO:0000256" key="2">
    <source>
        <dbReference type="ARBA" id="ARBA00005417"/>
    </source>
</evidence>
<gene>
    <name evidence="11" type="ORF">SAMN05216544_1876</name>
</gene>
<evidence type="ECO:0000256" key="1">
    <source>
        <dbReference type="ARBA" id="ARBA00004202"/>
    </source>
</evidence>
<protein>
    <submittedName>
        <fullName evidence="11">Energy-coupling factor transport system ATP-binding protein</fullName>
    </submittedName>
</protein>
<keyword evidence="5" id="KW-0547">Nucleotide-binding</keyword>
<dbReference type="InterPro" id="IPR003593">
    <property type="entry name" value="AAA+_ATPase"/>
</dbReference>
<dbReference type="GO" id="GO:0043190">
    <property type="term" value="C:ATP-binding cassette (ABC) transporter complex"/>
    <property type="evidence" value="ECO:0007669"/>
    <property type="project" value="TreeGrafter"/>
</dbReference>
<dbReference type="InterPro" id="IPR027417">
    <property type="entry name" value="P-loop_NTPase"/>
</dbReference>
<evidence type="ECO:0000256" key="3">
    <source>
        <dbReference type="ARBA" id="ARBA00022448"/>
    </source>
</evidence>
<evidence type="ECO:0000256" key="9">
    <source>
        <dbReference type="SAM" id="Coils"/>
    </source>
</evidence>
<evidence type="ECO:0000256" key="6">
    <source>
        <dbReference type="ARBA" id="ARBA00022840"/>
    </source>
</evidence>
<dbReference type="InterPro" id="IPR017871">
    <property type="entry name" value="ABC_transporter-like_CS"/>
</dbReference>
<evidence type="ECO:0000313" key="11">
    <source>
        <dbReference type="EMBL" id="SDN10977.1"/>
    </source>
</evidence>
<evidence type="ECO:0000256" key="7">
    <source>
        <dbReference type="ARBA" id="ARBA00022967"/>
    </source>
</evidence>
<name>A0A1G9YPR5_9FIRM</name>
<comment type="subcellular location">
    <subcellularLocation>
        <location evidence="1">Cell membrane</location>
        <topology evidence="1">Peripheral membrane protein</topology>
    </subcellularLocation>
</comment>
<dbReference type="PANTHER" id="PTHR43553">
    <property type="entry name" value="HEAVY METAL TRANSPORTER"/>
    <property type="match status" value="1"/>
</dbReference>
<feature type="domain" description="ABC transporter" evidence="10">
    <location>
        <begin position="333"/>
        <end position="562"/>
    </location>
</feature>
<dbReference type="InterPro" id="IPR050095">
    <property type="entry name" value="ECF_ABC_transporter_ATP-bd"/>
</dbReference>
<dbReference type="SUPFAM" id="SSF52540">
    <property type="entry name" value="P-loop containing nucleoside triphosphate hydrolases"/>
    <property type="match status" value="2"/>
</dbReference>
<dbReference type="Proteomes" id="UP000187651">
    <property type="component" value="Unassembled WGS sequence"/>
</dbReference>
<keyword evidence="9" id="KW-0175">Coiled coil</keyword>
<accession>A0A1G9YPR5</accession>
<dbReference type="Gene3D" id="3.40.50.300">
    <property type="entry name" value="P-loop containing nucleotide triphosphate hydrolases"/>
    <property type="match status" value="2"/>
</dbReference>
<feature type="coiled-coil region" evidence="9">
    <location>
        <begin position="301"/>
        <end position="328"/>
    </location>
</feature>
<comment type="similarity">
    <text evidence="2">Belongs to the ABC transporter superfamily.</text>
</comment>
<keyword evidence="3" id="KW-0813">Transport</keyword>
<dbReference type="RefSeq" id="WP_074521913.1">
    <property type="nucleotide sequence ID" value="NZ_FNHZ01000006.1"/>
</dbReference>
<evidence type="ECO:0000256" key="8">
    <source>
        <dbReference type="ARBA" id="ARBA00023136"/>
    </source>
</evidence>
<organism evidence="11 12">
    <name type="scientific">Lachnospira pectinoschiza</name>
    <dbReference type="NCBI Taxonomy" id="28052"/>
    <lineage>
        <taxon>Bacteria</taxon>
        <taxon>Bacillati</taxon>
        <taxon>Bacillota</taxon>
        <taxon>Clostridia</taxon>
        <taxon>Lachnospirales</taxon>
        <taxon>Lachnospiraceae</taxon>
        <taxon>Lachnospira</taxon>
    </lineage>
</organism>
<keyword evidence="4" id="KW-1003">Cell membrane</keyword>
<dbReference type="OrthoDB" id="501320at2"/>